<evidence type="ECO:0000256" key="2">
    <source>
        <dbReference type="SAM" id="MobiDB-lite"/>
    </source>
</evidence>
<accession>A0A0D7AN33</accession>
<sequence>MAPTKTGKAAKSPAAQKEKVFHPQSRKAGQLARKALRKGKLGNLGAKRVKKADTVADFYSIFYHAIPDDGSVLTLEDLHSIARDVWLTRHDEELAVERAQRRKGRPKSMKEMKLEEISLREVEDYRTGIDVPDLTHAPTVALFRQWDMKEVAFMRLLQFVRISSANPETAVVARRGTHVSMGTTDPGDANPTAMDLKDVLMSSADEGMPMDAEG</sequence>
<organism evidence="3 4">
    <name type="scientific">Fistulina hepatica ATCC 64428</name>
    <dbReference type="NCBI Taxonomy" id="1128425"/>
    <lineage>
        <taxon>Eukaryota</taxon>
        <taxon>Fungi</taxon>
        <taxon>Dikarya</taxon>
        <taxon>Basidiomycota</taxon>
        <taxon>Agaricomycotina</taxon>
        <taxon>Agaricomycetes</taxon>
        <taxon>Agaricomycetidae</taxon>
        <taxon>Agaricales</taxon>
        <taxon>Fistulinaceae</taxon>
        <taxon>Fistulina</taxon>
    </lineage>
</organism>
<dbReference type="Pfam" id="PF11176">
    <property type="entry name" value="Tma16"/>
    <property type="match status" value="1"/>
</dbReference>
<dbReference type="Gene3D" id="1.20.1440.170">
    <property type="entry name" value="Translation machinery-associated protein 16-like"/>
    <property type="match status" value="1"/>
</dbReference>
<keyword evidence="4" id="KW-1185">Reference proteome</keyword>
<proteinExistence type="inferred from homology"/>
<dbReference type="AlphaFoldDB" id="A0A0D7AN33"/>
<dbReference type="InterPro" id="IPR038356">
    <property type="entry name" value="Tma16_sf"/>
</dbReference>
<reference evidence="3 4" key="1">
    <citation type="journal article" date="2015" name="Fungal Genet. Biol.">
        <title>Evolution of novel wood decay mechanisms in Agaricales revealed by the genome sequences of Fistulina hepatica and Cylindrobasidium torrendii.</title>
        <authorList>
            <person name="Floudas D."/>
            <person name="Held B.W."/>
            <person name="Riley R."/>
            <person name="Nagy L.G."/>
            <person name="Koehler G."/>
            <person name="Ransdell A.S."/>
            <person name="Younus H."/>
            <person name="Chow J."/>
            <person name="Chiniquy J."/>
            <person name="Lipzen A."/>
            <person name="Tritt A."/>
            <person name="Sun H."/>
            <person name="Haridas S."/>
            <person name="LaButti K."/>
            <person name="Ohm R.A."/>
            <person name="Kues U."/>
            <person name="Blanchette R.A."/>
            <person name="Grigoriev I.V."/>
            <person name="Minto R.E."/>
            <person name="Hibbett D.S."/>
        </authorList>
    </citation>
    <scope>NUCLEOTIDE SEQUENCE [LARGE SCALE GENOMIC DNA]</scope>
    <source>
        <strain evidence="3 4">ATCC 64428</strain>
    </source>
</reference>
<comment type="similarity">
    <text evidence="1">Belongs to the TMA16 family.</text>
</comment>
<dbReference type="InterPro" id="IPR021346">
    <property type="entry name" value="Tma16"/>
</dbReference>
<gene>
    <name evidence="3" type="ORF">FISHEDRAFT_63629</name>
</gene>
<protein>
    <recommendedName>
        <fullName evidence="5">Translation machinery-associated protein 16</fullName>
    </recommendedName>
</protein>
<evidence type="ECO:0000313" key="3">
    <source>
        <dbReference type="EMBL" id="KIY52997.1"/>
    </source>
</evidence>
<name>A0A0D7AN33_9AGAR</name>
<dbReference type="Proteomes" id="UP000054144">
    <property type="component" value="Unassembled WGS sequence"/>
</dbReference>
<dbReference type="GO" id="GO:0005634">
    <property type="term" value="C:nucleus"/>
    <property type="evidence" value="ECO:0007669"/>
    <property type="project" value="TreeGrafter"/>
</dbReference>
<dbReference type="PANTHER" id="PTHR13349:SF2">
    <property type="entry name" value="TRANSLATION MACHINERY-ASSOCIATED PROTEIN 16"/>
    <property type="match status" value="1"/>
</dbReference>
<feature type="region of interest" description="Disordered" evidence="2">
    <location>
        <begin position="1"/>
        <end position="30"/>
    </location>
</feature>
<evidence type="ECO:0000256" key="1">
    <source>
        <dbReference type="ARBA" id="ARBA00034127"/>
    </source>
</evidence>
<dbReference type="EMBL" id="KN881629">
    <property type="protein sequence ID" value="KIY52997.1"/>
    <property type="molecule type" value="Genomic_DNA"/>
</dbReference>
<evidence type="ECO:0008006" key="5">
    <source>
        <dbReference type="Google" id="ProtNLM"/>
    </source>
</evidence>
<evidence type="ECO:0000313" key="4">
    <source>
        <dbReference type="Proteomes" id="UP000054144"/>
    </source>
</evidence>
<dbReference type="PANTHER" id="PTHR13349">
    <property type="entry name" value="TRANSLATION MACHINERY-ASSOCIATED PROTEIN 16"/>
    <property type="match status" value="1"/>
</dbReference>
<dbReference type="OrthoDB" id="270284at2759"/>